<sequence length="121" mass="13430">MNLGFRSLIDIKTSLGNNIQSHYSNEGAVCPPQLRPGEFVVGAADNIDQIQNPSSTTSIGSFHGTGEMVIIFRYEHRPFPLSLSTHKSLRQSKKSDLVNCLEELMQPVENRPPYDASLTEL</sequence>
<accession>A0AAV4GUN1</accession>
<protein>
    <submittedName>
        <fullName evidence="1">Uncharacterized protein</fullName>
    </submittedName>
</protein>
<name>A0AAV4GUN1_9GAST</name>
<evidence type="ECO:0000313" key="2">
    <source>
        <dbReference type="Proteomes" id="UP000762676"/>
    </source>
</evidence>
<dbReference type="EMBL" id="BMAT01008563">
    <property type="protein sequence ID" value="GFR88236.1"/>
    <property type="molecule type" value="Genomic_DNA"/>
</dbReference>
<dbReference type="Proteomes" id="UP000762676">
    <property type="component" value="Unassembled WGS sequence"/>
</dbReference>
<proteinExistence type="predicted"/>
<dbReference type="PANTHER" id="PTHR47018">
    <property type="entry name" value="CXC DOMAIN-CONTAINING PROTEIN-RELATED"/>
    <property type="match status" value="1"/>
</dbReference>
<comment type="caution">
    <text evidence="1">The sequence shown here is derived from an EMBL/GenBank/DDBJ whole genome shotgun (WGS) entry which is preliminary data.</text>
</comment>
<dbReference type="AlphaFoldDB" id="A0AAV4GUN1"/>
<gene>
    <name evidence="1" type="ORF">ElyMa_004246000</name>
</gene>
<evidence type="ECO:0000313" key="1">
    <source>
        <dbReference type="EMBL" id="GFR88236.1"/>
    </source>
</evidence>
<reference evidence="1 2" key="1">
    <citation type="journal article" date="2021" name="Elife">
        <title>Chloroplast acquisition without the gene transfer in kleptoplastic sea slugs, Plakobranchus ocellatus.</title>
        <authorList>
            <person name="Maeda T."/>
            <person name="Takahashi S."/>
            <person name="Yoshida T."/>
            <person name="Shimamura S."/>
            <person name="Takaki Y."/>
            <person name="Nagai Y."/>
            <person name="Toyoda A."/>
            <person name="Suzuki Y."/>
            <person name="Arimoto A."/>
            <person name="Ishii H."/>
            <person name="Satoh N."/>
            <person name="Nishiyama T."/>
            <person name="Hasebe M."/>
            <person name="Maruyama T."/>
            <person name="Minagawa J."/>
            <person name="Obokata J."/>
            <person name="Shigenobu S."/>
        </authorList>
    </citation>
    <scope>NUCLEOTIDE SEQUENCE [LARGE SCALE GENOMIC DNA]</scope>
</reference>
<organism evidence="1 2">
    <name type="scientific">Elysia marginata</name>
    <dbReference type="NCBI Taxonomy" id="1093978"/>
    <lineage>
        <taxon>Eukaryota</taxon>
        <taxon>Metazoa</taxon>
        <taxon>Spiralia</taxon>
        <taxon>Lophotrochozoa</taxon>
        <taxon>Mollusca</taxon>
        <taxon>Gastropoda</taxon>
        <taxon>Heterobranchia</taxon>
        <taxon>Euthyneura</taxon>
        <taxon>Panpulmonata</taxon>
        <taxon>Sacoglossa</taxon>
        <taxon>Placobranchoidea</taxon>
        <taxon>Plakobranchidae</taxon>
        <taxon>Elysia</taxon>
    </lineage>
</organism>
<keyword evidence="2" id="KW-1185">Reference proteome</keyword>